<proteinExistence type="predicted"/>
<name>A0A062U0Y6_9PROT</name>
<comment type="caution">
    <text evidence="4">The sequence shown here is derived from an EMBL/GenBank/DDBJ whole genome shotgun (WGS) entry which is preliminary data.</text>
</comment>
<sequence>MPSLKRPLFRSVIQAAGALMLIILLLTSVIVLCLVAFTKLTGERETAIGMPRNIAQYVEMSDGTDIAIDIWFPADIQPQQDLPVLMTMTRYWRAEHIGWLQRAAFGAGLLDTSPDESTIVNALNRRDFIVIKVDARGTGASGGDRQSEWSPREIEDFGEIGEWAARQPWSNGAVGALGVSYSGNTAEMLATTNTPAVRAVAPLFSDFDPQFHNAMPGGAFNTGFITQWGQANAALDENDICLLAQSPAWRCFLVKWWTRGVKPVDQDRSGKTLSKLLEKRRSNNVLDALKTVEFRDDEMAGADGLSLKDVSPYGAKDQIERSNTPMFVLAGWMDAATADGAIARYMTFSNPQTVYLGAWSHGGEQDVDPFAPTDTSPVPSTSEQWEQVADFFDRHLRQPGRQAPPQSELHYFTMGARTWTQTDVWPPAGVDMVSVSLGGQAPKQEVTYSVDFDVSTGGSTRWHTQMDRGDVVYKSSALADGPRITFETPPTESAITITGAPAISLKMSTTASDGLVIAYLEGVSPDGDVVYLTEGVMRLLHRRTSDRQPPYQLPTPPPGFWREDGAEALPSEVFDLRIDLLATSVELPAGYRIRISLAGADKGLFDRIPLQEDATWTIVTGDADTRVILPVDGGDSAMREAFAGTLPVFSLRN</sequence>
<dbReference type="PANTHER" id="PTHR43056:SF10">
    <property type="entry name" value="COCE_NOND FAMILY, PUTATIVE (AFU_ORTHOLOGUE AFUA_7G00600)-RELATED"/>
    <property type="match status" value="1"/>
</dbReference>
<dbReference type="EMBL" id="AWFF01000076">
    <property type="protein sequence ID" value="KCZ51947.1"/>
    <property type="molecule type" value="Genomic_DNA"/>
</dbReference>
<dbReference type="Proteomes" id="UP000027037">
    <property type="component" value="Unassembled WGS sequence"/>
</dbReference>
<feature type="domain" description="Xaa-Pro dipeptidyl-peptidase C-terminal" evidence="3">
    <location>
        <begin position="389"/>
        <end position="629"/>
    </location>
</feature>
<evidence type="ECO:0000313" key="5">
    <source>
        <dbReference type="Proteomes" id="UP000027037"/>
    </source>
</evidence>
<dbReference type="InterPro" id="IPR008979">
    <property type="entry name" value="Galactose-bd-like_sf"/>
</dbReference>
<dbReference type="InterPro" id="IPR029058">
    <property type="entry name" value="AB_hydrolase_fold"/>
</dbReference>
<feature type="transmembrane region" description="Helical" evidence="2">
    <location>
        <begin position="12"/>
        <end position="37"/>
    </location>
</feature>
<dbReference type="InterPro" id="IPR050585">
    <property type="entry name" value="Xaa-Pro_dipeptidyl-ppase/CocE"/>
</dbReference>
<keyword evidence="2" id="KW-0812">Transmembrane</keyword>
<dbReference type="PANTHER" id="PTHR43056">
    <property type="entry name" value="PEPTIDASE S9 PROLYL OLIGOPEPTIDASE"/>
    <property type="match status" value="1"/>
</dbReference>
<keyword evidence="2" id="KW-1133">Transmembrane helix</keyword>
<dbReference type="NCBIfam" id="TIGR00976">
    <property type="entry name" value="CocE_NonD"/>
    <property type="match status" value="1"/>
</dbReference>
<evidence type="ECO:0000256" key="2">
    <source>
        <dbReference type="SAM" id="Phobius"/>
    </source>
</evidence>
<evidence type="ECO:0000313" key="4">
    <source>
        <dbReference type="EMBL" id="KCZ51947.1"/>
    </source>
</evidence>
<dbReference type="STRING" id="1280946.HY29_05260"/>
<dbReference type="SUPFAM" id="SSF53474">
    <property type="entry name" value="alpha/beta-Hydrolases"/>
    <property type="match status" value="1"/>
</dbReference>
<dbReference type="Gene3D" id="1.10.3020.10">
    <property type="entry name" value="alpha-amino acid ester hydrolase ( Helical cap domain)"/>
    <property type="match status" value="1"/>
</dbReference>
<reference evidence="4 5" key="1">
    <citation type="journal article" date="2014" name="Antonie Van Leeuwenhoek">
        <title>Hyphomonas beringensis sp. nov. and Hyphomonas chukchiensis sp. nov., isolated from surface seawater of the Bering Sea and Chukchi Sea.</title>
        <authorList>
            <person name="Li C."/>
            <person name="Lai Q."/>
            <person name="Li G."/>
            <person name="Dong C."/>
            <person name="Wang J."/>
            <person name="Liao Y."/>
            <person name="Shao Z."/>
        </authorList>
    </citation>
    <scope>NUCLEOTIDE SEQUENCE [LARGE SCALE GENOMIC DNA]</scope>
    <source>
        <strain evidence="4 5">25B14_1</strain>
    </source>
</reference>
<dbReference type="SMART" id="SM00939">
    <property type="entry name" value="PepX_C"/>
    <property type="match status" value="1"/>
</dbReference>
<protein>
    <recommendedName>
        <fullName evidence="3">Xaa-Pro dipeptidyl-peptidase C-terminal domain-containing protein</fullName>
    </recommendedName>
</protein>
<dbReference type="eggNOG" id="COG2936">
    <property type="taxonomic scope" value="Bacteria"/>
</dbReference>
<dbReference type="SUPFAM" id="SSF49785">
    <property type="entry name" value="Galactose-binding domain-like"/>
    <property type="match status" value="1"/>
</dbReference>
<dbReference type="Pfam" id="PF02129">
    <property type="entry name" value="Peptidase_S15"/>
    <property type="match status" value="1"/>
</dbReference>
<dbReference type="InterPro" id="IPR005674">
    <property type="entry name" value="CocE/Ser_esterase"/>
</dbReference>
<dbReference type="Pfam" id="PF08530">
    <property type="entry name" value="PepX_C"/>
    <property type="match status" value="1"/>
</dbReference>
<organism evidence="4 5">
    <name type="scientific">Hyphomonas beringensis</name>
    <dbReference type="NCBI Taxonomy" id="1280946"/>
    <lineage>
        <taxon>Bacteria</taxon>
        <taxon>Pseudomonadati</taxon>
        <taxon>Pseudomonadota</taxon>
        <taxon>Alphaproteobacteria</taxon>
        <taxon>Hyphomonadales</taxon>
        <taxon>Hyphomonadaceae</taxon>
        <taxon>Hyphomonas</taxon>
    </lineage>
</organism>
<dbReference type="Gene3D" id="3.40.50.1820">
    <property type="entry name" value="alpha/beta hydrolase"/>
    <property type="match status" value="1"/>
</dbReference>
<evidence type="ECO:0000259" key="3">
    <source>
        <dbReference type="SMART" id="SM00939"/>
    </source>
</evidence>
<dbReference type="InterPro" id="IPR000383">
    <property type="entry name" value="Xaa-Pro-like_dom"/>
</dbReference>
<gene>
    <name evidence="4" type="ORF">HY29_05260</name>
</gene>
<keyword evidence="2" id="KW-0472">Membrane</keyword>
<dbReference type="PATRIC" id="fig|1280946.3.peg.3142"/>
<dbReference type="AlphaFoldDB" id="A0A062U0Y6"/>
<dbReference type="GO" id="GO:0008239">
    <property type="term" value="F:dipeptidyl-peptidase activity"/>
    <property type="evidence" value="ECO:0007669"/>
    <property type="project" value="InterPro"/>
</dbReference>
<evidence type="ECO:0000256" key="1">
    <source>
        <dbReference type="ARBA" id="ARBA00022801"/>
    </source>
</evidence>
<accession>A0A062U0Y6</accession>
<keyword evidence="5" id="KW-1185">Reference proteome</keyword>
<dbReference type="Gene3D" id="2.60.120.260">
    <property type="entry name" value="Galactose-binding domain-like"/>
    <property type="match status" value="1"/>
</dbReference>
<dbReference type="InterPro" id="IPR013736">
    <property type="entry name" value="Xaa-Pro_dipept_C"/>
</dbReference>
<keyword evidence="1" id="KW-0378">Hydrolase</keyword>